<name>A0A072TN08_MEDTR</name>
<dbReference type="HOGENOM" id="CLU_2609706_0_0_1"/>
<gene>
    <name evidence="1" type="ordered locus">MTR_8g028560</name>
</gene>
<evidence type="ECO:0000313" key="3">
    <source>
        <dbReference type="Proteomes" id="UP000002051"/>
    </source>
</evidence>
<proteinExistence type="predicted"/>
<evidence type="ECO:0000313" key="2">
    <source>
        <dbReference type="EnsemblPlants" id="KEH18797"/>
    </source>
</evidence>
<dbReference type="EMBL" id="CM001224">
    <property type="protein sequence ID" value="KEH18797.1"/>
    <property type="molecule type" value="Genomic_DNA"/>
</dbReference>
<reference evidence="1 3" key="1">
    <citation type="journal article" date="2011" name="Nature">
        <title>The Medicago genome provides insight into the evolution of rhizobial symbioses.</title>
        <authorList>
            <person name="Young N.D."/>
            <person name="Debelle F."/>
            <person name="Oldroyd G.E."/>
            <person name="Geurts R."/>
            <person name="Cannon S.B."/>
            <person name="Udvardi M.K."/>
            <person name="Benedito V.A."/>
            <person name="Mayer K.F."/>
            <person name="Gouzy J."/>
            <person name="Schoof H."/>
            <person name="Van de Peer Y."/>
            <person name="Proost S."/>
            <person name="Cook D.R."/>
            <person name="Meyers B.C."/>
            <person name="Spannagl M."/>
            <person name="Cheung F."/>
            <person name="De Mita S."/>
            <person name="Krishnakumar V."/>
            <person name="Gundlach H."/>
            <person name="Zhou S."/>
            <person name="Mudge J."/>
            <person name="Bharti A.K."/>
            <person name="Murray J.D."/>
            <person name="Naoumkina M.A."/>
            <person name="Rosen B."/>
            <person name="Silverstein K.A."/>
            <person name="Tang H."/>
            <person name="Rombauts S."/>
            <person name="Zhao P.X."/>
            <person name="Zhou P."/>
            <person name="Barbe V."/>
            <person name="Bardou P."/>
            <person name="Bechner M."/>
            <person name="Bellec A."/>
            <person name="Berger A."/>
            <person name="Berges H."/>
            <person name="Bidwell S."/>
            <person name="Bisseling T."/>
            <person name="Choisne N."/>
            <person name="Couloux A."/>
            <person name="Denny R."/>
            <person name="Deshpande S."/>
            <person name="Dai X."/>
            <person name="Doyle J.J."/>
            <person name="Dudez A.M."/>
            <person name="Farmer A.D."/>
            <person name="Fouteau S."/>
            <person name="Franken C."/>
            <person name="Gibelin C."/>
            <person name="Gish J."/>
            <person name="Goldstein S."/>
            <person name="Gonzalez A.J."/>
            <person name="Green P.J."/>
            <person name="Hallab A."/>
            <person name="Hartog M."/>
            <person name="Hua A."/>
            <person name="Humphray S.J."/>
            <person name="Jeong D.H."/>
            <person name="Jing Y."/>
            <person name="Jocker A."/>
            <person name="Kenton S.M."/>
            <person name="Kim D.J."/>
            <person name="Klee K."/>
            <person name="Lai H."/>
            <person name="Lang C."/>
            <person name="Lin S."/>
            <person name="Macmil S.L."/>
            <person name="Magdelenat G."/>
            <person name="Matthews L."/>
            <person name="McCorrison J."/>
            <person name="Monaghan E.L."/>
            <person name="Mun J.H."/>
            <person name="Najar F.Z."/>
            <person name="Nicholson C."/>
            <person name="Noirot C."/>
            <person name="O'Bleness M."/>
            <person name="Paule C.R."/>
            <person name="Poulain J."/>
            <person name="Prion F."/>
            <person name="Qin B."/>
            <person name="Qu C."/>
            <person name="Retzel E.F."/>
            <person name="Riddle C."/>
            <person name="Sallet E."/>
            <person name="Samain S."/>
            <person name="Samson N."/>
            <person name="Sanders I."/>
            <person name="Saurat O."/>
            <person name="Scarpelli C."/>
            <person name="Schiex T."/>
            <person name="Segurens B."/>
            <person name="Severin A.J."/>
            <person name="Sherrier D.J."/>
            <person name="Shi R."/>
            <person name="Sims S."/>
            <person name="Singer S.R."/>
            <person name="Sinharoy S."/>
            <person name="Sterck L."/>
            <person name="Viollet A."/>
            <person name="Wang B.B."/>
            <person name="Wang K."/>
            <person name="Wang M."/>
            <person name="Wang X."/>
            <person name="Warfsmann J."/>
            <person name="Weissenbach J."/>
            <person name="White D.D."/>
            <person name="White J.D."/>
            <person name="Wiley G.B."/>
            <person name="Wincker P."/>
            <person name="Xing Y."/>
            <person name="Yang L."/>
            <person name="Yao Z."/>
            <person name="Ying F."/>
            <person name="Zhai J."/>
            <person name="Zhou L."/>
            <person name="Zuber A."/>
            <person name="Denarie J."/>
            <person name="Dixon R.A."/>
            <person name="May G.D."/>
            <person name="Schwartz D.C."/>
            <person name="Rogers J."/>
            <person name="Quetier F."/>
            <person name="Town C.D."/>
            <person name="Roe B.A."/>
        </authorList>
    </citation>
    <scope>NUCLEOTIDE SEQUENCE [LARGE SCALE GENOMIC DNA]</scope>
    <source>
        <strain evidence="1">A17</strain>
        <strain evidence="2 3">cv. Jemalong A17</strain>
    </source>
</reference>
<evidence type="ECO:0000313" key="1">
    <source>
        <dbReference type="EMBL" id="KEH18797.1"/>
    </source>
</evidence>
<reference evidence="1 3" key="2">
    <citation type="journal article" date="2014" name="BMC Genomics">
        <title>An improved genome release (version Mt4.0) for the model legume Medicago truncatula.</title>
        <authorList>
            <person name="Tang H."/>
            <person name="Krishnakumar V."/>
            <person name="Bidwell S."/>
            <person name="Rosen B."/>
            <person name="Chan A."/>
            <person name="Zhou S."/>
            <person name="Gentzbittel L."/>
            <person name="Childs K.L."/>
            <person name="Yandell M."/>
            <person name="Gundlach H."/>
            <person name="Mayer K.F."/>
            <person name="Schwartz D.C."/>
            <person name="Town C.D."/>
        </authorList>
    </citation>
    <scope>GENOME REANNOTATION</scope>
    <source>
        <strain evidence="1">A17</strain>
        <strain evidence="2 3">cv. Jemalong A17</strain>
    </source>
</reference>
<sequence>MESLMLKMHTLAYQPPLIGFLEANPFGLIASLLPSHFDMVDCFSVLGELIEGWIMCKITELEPLNLTSDIGQSSIISLN</sequence>
<accession>A0A072TN08</accession>
<dbReference type="PaxDb" id="3880-AES78713"/>
<dbReference type="Proteomes" id="UP000002051">
    <property type="component" value="Chromosome 8"/>
</dbReference>
<dbReference type="AlphaFoldDB" id="A0A072TN08"/>
<organism evidence="1 3">
    <name type="scientific">Medicago truncatula</name>
    <name type="common">Barrel medic</name>
    <name type="synonym">Medicago tribuloides</name>
    <dbReference type="NCBI Taxonomy" id="3880"/>
    <lineage>
        <taxon>Eukaryota</taxon>
        <taxon>Viridiplantae</taxon>
        <taxon>Streptophyta</taxon>
        <taxon>Embryophyta</taxon>
        <taxon>Tracheophyta</taxon>
        <taxon>Spermatophyta</taxon>
        <taxon>Magnoliopsida</taxon>
        <taxon>eudicotyledons</taxon>
        <taxon>Gunneridae</taxon>
        <taxon>Pentapetalae</taxon>
        <taxon>rosids</taxon>
        <taxon>fabids</taxon>
        <taxon>Fabales</taxon>
        <taxon>Fabaceae</taxon>
        <taxon>Papilionoideae</taxon>
        <taxon>50 kb inversion clade</taxon>
        <taxon>NPAAA clade</taxon>
        <taxon>Hologalegina</taxon>
        <taxon>IRL clade</taxon>
        <taxon>Trifolieae</taxon>
        <taxon>Medicago</taxon>
    </lineage>
</organism>
<protein>
    <submittedName>
        <fullName evidence="1 2">Uncharacterized protein</fullName>
    </submittedName>
</protein>
<reference evidence="2" key="3">
    <citation type="submission" date="2015-04" db="UniProtKB">
        <authorList>
            <consortium name="EnsemblPlants"/>
        </authorList>
    </citation>
    <scope>IDENTIFICATION</scope>
    <source>
        <strain evidence="2">cv. Jemalong A17</strain>
    </source>
</reference>
<dbReference type="EnsemblPlants" id="KEH18797">
    <property type="protein sequence ID" value="KEH18797"/>
    <property type="gene ID" value="MTR_8g028560"/>
</dbReference>
<keyword evidence="3" id="KW-1185">Reference proteome</keyword>